<dbReference type="GO" id="GO:0003700">
    <property type="term" value="F:DNA-binding transcription factor activity"/>
    <property type="evidence" value="ECO:0007669"/>
    <property type="project" value="InterPro"/>
</dbReference>
<dbReference type="EMBL" id="SRHY01000016">
    <property type="protein sequence ID" value="TFJ92756.1"/>
    <property type="molecule type" value="Genomic_DNA"/>
</dbReference>
<dbReference type="RefSeq" id="WP_135110201.1">
    <property type="nucleotide sequence ID" value="NZ_SRHY01000016.1"/>
</dbReference>
<evidence type="ECO:0000313" key="6">
    <source>
        <dbReference type="Proteomes" id="UP000298484"/>
    </source>
</evidence>
<dbReference type="SUPFAM" id="SSF46785">
    <property type="entry name" value="Winged helix' DNA-binding domain"/>
    <property type="match status" value="1"/>
</dbReference>
<dbReference type="InterPro" id="IPR036390">
    <property type="entry name" value="WH_DNA-bd_sf"/>
</dbReference>
<dbReference type="GO" id="GO:0003677">
    <property type="term" value="F:DNA binding"/>
    <property type="evidence" value="ECO:0007669"/>
    <property type="project" value="UniProtKB-KW"/>
</dbReference>
<dbReference type="Pfam" id="PF01047">
    <property type="entry name" value="MarR"/>
    <property type="match status" value="1"/>
</dbReference>
<dbReference type="PRINTS" id="PR00598">
    <property type="entry name" value="HTHMARR"/>
</dbReference>
<dbReference type="OrthoDB" id="1904211at2"/>
<keyword evidence="2" id="KW-0238">DNA-binding</keyword>
<dbReference type="PANTHER" id="PTHR42756:SF1">
    <property type="entry name" value="TRANSCRIPTIONAL REPRESSOR OF EMRAB OPERON"/>
    <property type="match status" value="1"/>
</dbReference>
<dbReference type="PROSITE" id="PS50995">
    <property type="entry name" value="HTH_MARR_2"/>
    <property type="match status" value="1"/>
</dbReference>
<comment type="caution">
    <text evidence="5">The sequence shown here is derived from an EMBL/GenBank/DDBJ whole genome shotgun (WGS) entry which is preliminary data.</text>
</comment>
<keyword evidence="6" id="KW-1185">Reference proteome</keyword>
<protein>
    <submittedName>
        <fullName evidence="5">MarR family transcriptional regulator</fullName>
    </submittedName>
</protein>
<accession>A0A4Y9AA79</accession>
<organism evidence="5 6">
    <name type="scientific">Lentibacillus salicampi</name>
    <dbReference type="NCBI Taxonomy" id="175306"/>
    <lineage>
        <taxon>Bacteria</taxon>
        <taxon>Bacillati</taxon>
        <taxon>Bacillota</taxon>
        <taxon>Bacilli</taxon>
        <taxon>Bacillales</taxon>
        <taxon>Bacillaceae</taxon>
        <taxon>Lentibacillus</taxon>
    </lineage>
</organism>
<name>A0A4Y9AA79_9BACI</name>
<dbReference type="AlphaFoldDB" id="A0A4Y9AA79"/>
<feature type="domain" description="HTH marR-type" evidence="4">
    <location>
        <begin position="4"/>
        <end position="135"/>
    </location>
</feature>
<evidence type="ECO:0000256" key="3">
    <source>
        <dbReference type="ARBA" id="ARBA00023163"/>
    </source>
</evidence>
<sequence length="139" mass="16695">MQSTQTFFHQLILLYRPFENHLNEQLNKHNLHRAQWTILYYLYHYGPSTNVDISHYQAVEKPTITRTISRLEQLGYVEQTKGKDKREKRIQLTDLGITVYENVRVTIDQFEQEILDGISEEEQLNTIRIMEKIRNNLMK</sequence>
<dbReference type="Gene3D" id="1.10.10.10">
    <property type="entry name" value="Winged helix-like DNA-binding domain superfamily/Winged helix DNA-binding domain"/>
    <property type="match status" value="1"/>
</dbReference>
<evidence type="ECO:0000256" key="2">
    <source>
        <dbReference type="ARBA" id="ARBA00023125"/>
    </source>
</evidence>
<dbReference type="SMART" id="SM00347">
    <property type="entry name" value="HTH_MARR"/>
    <property type="match status" value="1"/>
</dbReference>
<dbReference type="PANTHER" id="PTHR42756">
    <property type="entry name" value="TRANSCRIPTIONAL REGULATOR, MARR"/>
    <property type="match status" value="1"/>
</dbReference>
<keyword evidence="1" id="KW-0805">Transcription regulation</keyword>
<dbReference type="InterPro" id="IPR000835">
    <property type="entry name" value="HTH_MarR-typ"/>
</dbReference>
<dbReference type="Proteomes" id="UP000298484">
    <property type="component" value="Unassembled WGS sequence"/>
</dbReference>
<keyword evidence="3" id="KW-0804">Transcription</keyword>
<gene>
    <name evidence="5" type="ORF">E4U82_10750</name>
</gene>
<dbReference type="CDD" id="cd00090">
    <property type="entry name" value="HTH_ARSR"/>
    <property type="match status" value="1"/>
</dbReference>
<dbReference type="InterPro" id="IPR036388">
    <property type="entry name" value="WH-like_DNA-bd_sf"/>
</dbReference>
<proteinExistence type="predicted"/>
<dbReference type="InterPro" id="IPR011991">
    <property type="entry name" value="ArsR-like_HTH"/>
</dbReference>
<evidence type="ECO:0000256" key="1">
    <source>
        <dbReference type="ARBA" id="ARBA00023015"/>
    </source>
</evidence>
<evidence type="ECO:0000259" key="4">
    <source>
        <dbReference type="PROSITE" id="PS50995"/>
    </source>
</evidence>
<evidence type="ECO:0000313" key="5">
    <source>
        <dbReference type="EMBL" id="TFJ92756.1"/>
    </source>
</evidence>
<reference evidence="5 6" key="1">
    <citation type="submission" date="2019-03" db="EMBL/GenBank/DDBJ databases">
        <title>Genome sequence of Lentibacillus salicampi ATCC BAA-719.</title>
        <authorList>
            <person name="Maclea K.S."/>
            <person name="Simoes Junior M."/>
        </authorList>
    </citation>
    <scope>NUCLEOTIDE SEQUENCE [LARGE SCALE GENOMIC DNA]</scope>
    <source>
        <strain evidence="5 6">ATCC BAA-719</strain>
    </source>
</reference>